<evidence type="ECO:0000313" key="2">
    <source>
        <dbReference type="EMBL" id="CAI9924777.1"/>
    </source>
</evidence>
<reference evidence="3 4" key="2">
    <citation type="submission" date="2024-07" db="EMBL/GenBank/DDBJ databases">
        <authorList>
            <person name="Akdeniz Z."/>
        </authorList>
    </citation>
    <scope>NUCLEOTIDE SEQUENCE [LARGE SCALE GENOMIC DNA]</scope>
</reference>
<evidence type="ECO:0000313" key="4">
    <source>
        <dbReference type="Proteomes" id="UP001642409"/>
    </source>
</evidence>
<comment type="caution">
    <text evidence="2">The sequence shown here is derived from an EMBL/GenBank/DDBJ whole genome shotgun (WGS) entry which is preliminary data.</text>
</comment>
<evidence type="ECO:0000313" key="3">
    <source>
        <dbReference type="EMBL" id="CAL6070782.1"/>
    </source>
</evidence>
<sequence>MAKNTNSTKTKLNLAQQNILLSAKTTSLSLNLSQCYRAGLLALIVIVQEFLSVEFYNRQQICFHLVIQLIQDVQRVTFRNTLKQLTQMFPTSNDHLLFCVLISYQIFYVFLFSYNAKQSTWTSHELIQPFCIYSLMNWIVNMFLKLPNSKRVDFSDSSKILWTFVEISSPKSLIKYFSSLFSWQSYYIWSGVINTVLHRFYITAPSAINMYCNVMFLQKNQICTIII</sequence>
<dbReference type="AlphaFoldDB" id="A0AA86TS81"/>
<dbReference type="EMBL" id="CAXDID020000286">
    <property type="protein sequence ID" value="CAL6070782.1"/>
    <property type="molecule type" value="Genomic_DNA"/>
</dbReference>
<dbReference type="Proteomes" id="UP001642409">
    <property type="component" value="Unassembled WGS sequence"/>
</dbReference>
<organism evidence="2">
    <name type="scientific">Hexamita inflata</name>
    <dbReference type="NCBI Taxonomy" id="28002"/>
    <lineage>
        <taxon>Eukaryota</taxon>
        <taxon>Metamonada</taxon>
        <taxon>Diplomonadida</taxon>
        <taxon>Hexamitidae</taxon>
        <taxon>Hexamitinae</taxon>
        <taxon>Hexamita</taxon>
    </lineage>
</organism>
<name>A0AA86TS81_9EUKA</name>
<keyword evidence="1" id="KW-0472">Membrane</keyword>
<evidence type="ECO:0000256" key="1">
    <source>
        <dbReference type="SAM" id="Phobius"/>
    </source>
</evidence>
<dbReference type="EMBL" id="CATOUU010000321">
    <property type="protein sequence ID" value="CAI9924777.1"/>
    <property type="molecule type" value="Genomic_DNA"/>
</dbReference>
<keyword evidence="4" id="KW-1185">Reference proteome</keyword>
<keyword evidence="1" id="KW-0812">Transmembrane</keyword>
<proteinExistence type="predicted"/>
<keyword evidence="1" id="KW-1133">Transmembrane helix</keyword>
<accession>A0AA86TS81</accession>
<protein>
    <submittedName>
        <fullName evidence="3">Hypothetical_protein</fullName>
    </submittedName>
</protein>
<feature type="transmembrane region" description="Helical" evidence="1">
    <location>
        <begin position="96"/>
        <end position="114"/>
    </location>
</feature>
<gene>
    <name evidence="2" type="ORF">HINF_LOCUS12422</name>
    <name evidence="3" type="ORF">HINF_LOCUS54799</name>
</gene>
<reference evidence="2" key="1">
    <citation type="submission" date="2023-06" db="EMBL/GenBank/DDBJ databases">
        <authorList>
            <person name="Kurt Z."/>
        </authorList>
    </citation>
    <scope>NUCLEOTIDE SEQUENCE</scope>
</reference>